<proteinExistence type="predicted"/>
<dbReference type="RefSeq" id="WP_380115728.1">
    <property type="nucleotide sequence ID" value="NZ_JBHSIU010000018.1"/>
</dbReference>
<protein>
    <submittedName>
        <fullName evidence="2">Uncharacterized protein</fullName>
    </submittedName>
</protein>
<accession>A0ABV9VVP4</accession>
<dbReference type="EMBL" id="JBHSIU010000018">
    <property type="protein sequence ID" value="MFC4999328.1"/>
    <property type="molecule type" value="Genomic_DNA"/>
</dbReference>
<organism evidence="2 3">
    <name type="scientific">Dactylosporangium cerinum</name>
    <dbReference type="NCBI Taxonomy" id="1434730"/>
    <lineage>
        <taxon>Bacteria</taxon>
        <taxon>Bacillati</taxon>
        <taxon>Actinomycetota</taxon>
        <taxon>Actinomycetes</taxon>
        <taxon>Micromonosporales</taxon>
        <taxon>Micromonosporaceae</taxon>
        <taxon>Dactylosporangium</taxon>
    </lineage>
</organism>
<keyword evidence="3" id="KW-1185">Reference proteome</keyword>
<name>A0ABV9VVP4_9ACTN</name>
<sequence>MVDVGRGDAEFSWNGLADTMIRGGLDGALSAGVDKFTKLPKLGGRSPHGGDGGGGDVRASGGGGGSTGLQRPLVSWFAAGAVPLAILGRYCWTTPR</sequence>
<comment type="caution">
    <text evidence="2">The sequence shown here is derived from an EMBL/GenBank/DDBJ whole genome shotgun (WGS) entry which is preliminary data.</text>
</comment>
<feature type="compositionally biased region" description="Gly residues" evidence="1">
    <location>
        <begin position="46"/>
        <end position="66"/>
    </location>
</feature>
<gene>
    <name evidence="2" type="ORF">ACFPIJ_15945</name>
</gene>
<evidence type="ECO:0000313" key="3">
    <source>
        <dbReference type="Proteomes" id="UP001595912"/>
    </source>
</evidence>
<feature type="region of interest" description="Disordered" evidence="1">
    <location>
        <begin position="40"/>
        <end position="66"/>
    </location>
</feature>
<evidence type="ECO:0000313" key="2">
    <source>
        <dbReference type="EMBL" id="MFC4999328.1"/>
    </source>
</evidence>
<reference evidence="3" key="1">
    <citation type="journal article" date="2019" name="Int. J. Syst. Evol. Microbiol.">
        <title>The Global Catalogue of Microorganisms (GCM) 10K type strain sequencing project: providing services to taxonomists for standard genome sequencing and annotation.</title>
        <authorList>
            <consortium name="The Broad Institute Genomics Platform"/>
            <consortium name="The Broad Institute Genome Sequencing Center for Infectious Disease"/>
            <person name="Wu L."/>
            <person name="Ma J."/>
        </authorList>
    </citation>
    <scope>NUCLEOTIDE SEQUENCE [LARGE SCALE GENOMIC DNA]</scope>
    <source>
        <strain evidence="3">CGMCC 4.7152</strain>
    </source>
</reference>
<evidence type="ECO:0000256" key="1">
    <source>
        <dbReference type="SAM" id="MobiDB-lite"/>
    </source>
</evidence>
<dbReference type="Proteomes" id="UP001595912">
    <property type="component" value="Unassembled WGS sequence"/>
</dbReference>